<dbReference type="PROSITE" id="PS01124">
    <property type="entry name" value="HTH_ARAC_FAMILY_2"/>
    <property type="match status" value="1"/>
</dbReference>
<dbReference type="InterPro" id="IPR018060">
    <property type="entry name" value="HTH_AraC"/>
</dbReference>
<dbReference type="InterPro" id="IPR020449">
    <property type="entry name" value="Tscrpt_reg_AraC-type_HTH"/>
</dbReference>
<proteinExistence type="predicted"/>
<dbReference type="PANTHER" id="PTHR43280:SF2">
    <property type="entry name" value="HTH-TYPE TRANSCRIPTIONAL REGULATOR EXSA"/>
    <property type="match status" value="1"/>
</dbReference>
<reference evidence="5 6" key="1">
    <citation type="submission" date="2018-11" db="EMBL/GenBank/DDBJ databases">
        <title>Sequencing the genomes of 1000 actinobacteria strains.</title>
        <authorList>
            <person name="Klenk H.-P."/>
        </authorList>
    </citation>
    <scope>NUCLEOTIDE SEQUENCE [LARGE SCALE GENOMIC DNA]</scope>
    <source>
        <strain evidence="5 6">DSM 10546</strain>
    </source>
</reference>
<keyword evidence="2" id="KW-0238">DNA-binding</keyword>
<dbReference type="SUPFAM" id="SSF46689">
    <property type="entry name" value="Homeodomain-like"/>
    <property type="match status" value="2"/>
</dbReference>
<evidence type="ECO:0000256" key="3">
    <source>
        <dbReference type="ARBA" id="ARBA00023163"/>
    </source>
</evidence>
<gene>
    <name evidence="5" type="ORF">EDD41_2158</name>
</gene>
<dbReference type="Pfam" id="PF12833">
    <property type="entry name" value="HTH_18"/>
    <property type="match status" value="1"/>
</dbReference>
<dbReference type="Pfam" id="PF07883">
    <property type="entry name" value="Cupin_2"/>
    <property type="match status" value="1"/>
</dbReference>
<dbReference type="SUPFAM" id="SSF51182">
    <property type="entry name" value="RmlC-like cupins"/>
    <property type="match status" value="1"/>
</dbReference>
<dbReference type="Gene3D" id="2.60.120.10">
    <property type="entry name" value="Jelly Rolls"/>
    <property type="match status" value="1"/>
</dbReference>
<evidence type="ECO:0000313" key="5">
    <source>
        <dbReference type="EMBL" id="ROR54924.1"/>
    </source>
</evidence>
<dbReference type="InterPro" id="IPR009057">
    <property type="entry name" value="Homeodomain-like_sf"/>
</dbReference>
<dbReference type="InterPro" id="IPR018062">
    <property type="entry name" value="HTH_AraC-typ_CS"/>
</dbReference>
<sequence>MTKEPQLATAVAARDEYHLRIERPQRGIRLSQYVYEIGSYHYNWHSELELLVALRGEMEVAAGGSITSLQPGDVVSINSGISHATLSQGDGSLALLLKLDLCWFADLFEDHSRVRFDIASDEETRGLPVFVEIRALMARMMLDGTDTSPADLVRHERLLAQLLDLLVSHFPPHLEGHVAVQGNESRNRAIDQLLAYIDRHYAERITLERLGAESGYNPSYVSQLFTRHLGVSTLDYITRVRLRQAARDLCDPAMKVVDVAASNGFADVKAFNVAFRKSFGKSPTQYRAQLTEQSLAVDARFKQIFARRDDRELAELLRRWAAPLEEEAGGLAVPALPTDEARRLLSDARHLVDGLQGLEARLGQVASGLA</sequence>
<dbReference type="InterPro" id="IPR011051">
    <property type="entry name" value="RmlC_Cupin_sf"/>
</dbReference>
<dbReference type="PANTHER" id="PTHR43280">
    <property type="entry name" value="ARAC-FAMILY TRANSCRIPTIONAL REGULATOR"/>
    <property type="match status" value="1"/>
</dbReference>
<dbReference type="SMART" id="SM00342">
    <property type="entry name" value="HTH_ARAC"/>
    <property type="match status" value="1"/>
</dbReference>
<dbReference type="GO" id="GO:0003700">
    <property type="term" value="F:DNA-binding transcription factor activity"/>
    <property type="evidence" value="ECO:0007669"/>
    <property type="project" value="InterPro"/>
</dbReference>
<dbReference type="RefSeq" id="WP_123575881.1">
    <property type="nucleotide sequence ID" value="NZ_RKHG01000001.1"/>
</dbReference>
<evidence type="ECO:0000313" key="6">
    <source>
        <dbReference type="Proteomes" id="UP000275749"/>
    </source>
</evidence>
<dbReference type="AlphaFoldDB" id="A0A3N1ZVQ3"/>
<keyword evidence="1" id="KW-0805">Transcription regulation</keyword>
<evidence type="ECO:0000259" key="4">
    <source>
        <dbReference type="PROSITE" id="PS01124"/>
    </source>
</evidence>
<evidence type="ECO:0000256" key="2">
    <source>
        <dbReference type="ARBA" id="ARBA00023125"/>
    </source>
</evidence>
<dbReference type="InterPro" id="IPR013096">
    <property type="entry name" value="Cupin_2"/>
</dbReference>
<comment type="caution">
    <text evidence="5">The sequence shown here is derived from an EMBL/GenBank/DDBJ whole genome shotgun (WGS) entry which is preliminary data.</text>
</comment>
<evidence type="ECO:0000256" key="1">
    <source>
        <dbReference type="ARBA" id="ARBA00023015"/>
    </source>
</evidence>
<dbReference type="EMBL" id="RKHG01000001">
    <property type="protein sequence ID" value="ROR54924.1"/>
    <property type="molecule type" value="Genomic_DNA"/>
</dbReference>
<dbReference type="GO" id="GO:0043565">
    <property type="term" value="F:sequence-specific DNA binding"/>
    <property type="evidence" value="ECO:0007669"/>
    <property type="project" value="InterPro"/>
</dbReference>
<dbReference type="Gene3D" id="1.10.10.60">
    <property type="entry name" value="Homeodomain-like"/>
    <property type="match status" value="2"/>
</dbReference>
<dbReference type="PRINTS" id="PR00032">
    <property type="entry name" value="HTHARAC"/>
</dbReference>
<dbReference type="PROSITE" id="PS00041">
    <property type="entry name" value="HTH_ARAC_FAMILY_1"/>
    <property type="match status" value="1"/>
</dbReference>
<protein>
    <submittedName>
        <fullName evidence="5">Helix-turn-helix protein</fullName>
    </submittedName>
</protein>
<dbReference type="Proteomes" id="UP000275749">
    <property type="component" value="Unassembled WGS sequence"/>
</dbReference>
<dbReference type="InterPro" id="IPR014710">
    <property type="entry name" value="RmlC-like_jellyroll"/>
</dbReference>
<organism evidence="5 6">
    <name type="scientific">Luteococcus japonicus</name>
    <dbReference type="NCBI Taxonomy" id="33984"/>
    <lineage>
        <taxon>Bacteria</taxon>
        <taxon>Bacillati</taxon>
        <taxon>Actinomycetota</taxon>
        <taxon>Actinomycetes</taxon>
        <taxon>Propionibacteriales</taxon>
        <taxon>Propionibacteriaceae</taxon>
        <taxon>Luteococcus</taxon>
    </lineage>
</organism>
<feature type="domain" description="HTH araC/xylS-type" evidence="4">
    <location>
        <begin position="191"/>
        <end position="289"/>
    </location>
</feature>
<name>A0A3N1ZVQ3_9ACTN</name>
<accession>A0A3N1ZVQ3</accession>
<keyword evidence="3" id="KW-0804">Transcription</keyword>